<dbReference type="OrthoDB" id="9791488at2"/>
<evidence type="ECO:0000256" key="2">
    <source>
        <dbReference type="ARBA" id="ARBA00023015"/>
    </source>
</evidence>
<dbReference type="InterPro" id="IPR000551">
    <property type="entry name" value="MerR-type_HTH_dom"/>
</dbReference>
<proteinExistence type="predicted"/>
<dbReference type="RefSeq" id="WP_135551107.1">
    <property type="nucleotide sequence ID" value="NZ_SPQQ01000010.1"/>
</dbReference>
<keyword evidence="7" id="KW-1185">Reference proteome</keyword>
<dbReference type="GO" id="GO:0003677">
    <property type="term" value="F:DNA binding"/>
    <property type="evidence" value="ECO:0007669"/>
    <property type="project" value="UniProtKB-KW"/>
</dbReference>
<evidence type="ECO:0000256" key="3">
    <source>
        <dbReference type="ARBA" id="ARBA00023125"/>
    </source>
</evidence>
<evidence type="ECO:0000256" key="1">
    <source>
        <dbReference type="ARBA" id="ARBA00022491"/>
    </source>
</evidence>
<dbReference type="SUPFAM" id="SSF46955">
    <property type="entry name" value="Putative DNA-binding domain"/>
    <property type="match status" value="1"/>
</dbReference>
<dbReference type="PANTHER" id="PTHR30204:SF69">
    <property type="entry name" value="MERR-FAMILY TRANSCRIPTIONAL REGULATOR"/>
    <property type="match status" value="1"/>
</dbReference>
<evidence type="ECO:0000256" key="4">
    <source>
        <dbReference type="ARBA" id="ARBA00023163"/>
    </source>
</evidence>
<keyword evidence="4" id="KW-0804">Transcription</keyword>
<dbReference type="CDD" id="cd00592">
    <property type="entry name" value="HTH_MerR-like"/>
    <property type="match status" value="1"/>
</dbReference>
<evidence type="ECO:0000313" key="6">
    <source>
        <dbReference type="EMBL" id="TGE36022.1"/>
    </source>
</evidence>
<name>A0A4Z0QZ07_9FIRM</name>
<protein>
    <submittedName>
        <fullName evidence="6">MerR family transcriptional regulator</fullName>
    </submittedName>
</protein>
<sequence>MKISVVVEITKLTKKAINYYEEEGLIKPDVNPQNNYREYSQSNVDELVQISLLRQLDVSIKEIRDIILKPKMLKDKLEQHLISLDEEINRLEKSKNVLKSCLNSITNSNDGLPELTRQLLFLNRSLEMDEREKEGFMKRQIQRIFPGNFGKMLVINFSPFLNAPINTKEEEEAWLDLVKFLDEVESIEYSKEMKEMYENLTNQDMEKYEKFLTENVNKWIGITDEELLAERKQFFEIMNRMNSDPDMQSAWQITSIMTKSLKGQMKDLGYYDKFVENLKVLSSDYSEYTNTRNEFFESLNLKVDDKGKIEVAEIR</sequence>
<dbReference type="InterPro" id="IPR047057">
    <property type="entry name" value="MerR_fam"/>
</dbReference>
<dbReference type="SMART" id="SM00422">
    <property type="entry name" value="HTH_MERR"/>
    <property type="match status" value="1"/>
</dbReference>
<dbReference type="PROSITE" id="PS50937">
    <property type="entry name" value="HTH_MERR_2"/>
    <property type="match status" value="1"/>
</dbReference>
<feature type="domain" description="HTH merR-type" evidence="5">
    <location>
        <begin position="1"/>
        <end position="69"/>
    </location>
</feature>
<keyword evidence="3" id="KW-0238">DNA-binding</keyword>
<dbReference type="PANTHER" id="PTHR30204">
    <property type="entry name" value="REDOX-CYCLING DRUG-SENSING TRANSCRIPTIONAL ACTIVATOR SOXR"/>
    <property type="match status" value="1"/>
</dbReference>
<dbReference type="EMBL" id="SPQQ01000010">
    <property type="protein sequence ID" value="TGE36022.1"/>
    <property type="molecule type" value="Genomic_DNA"/>
</dbReference>
<organism evidence="6 7">
    <name type="scientific">Desulfosporosinus fructosivorans</name>
    <dbReference type="NCBI Taxonomy" id="2018669"/>
    <lineage>
        <taxon>Bacteria</taxon>
        <taxon>Bacillati</taxon>
        <taxon>Bacillota</taxon>
        <taxon>Clostridia</taxon>
        <taxon>Eubacteriales</taxon>
        <taxon>Desulfitobacteriaceae</taxon>
        <taxon>Desulfosporosinus</taxon>
    </lineage>
</organism>
<reference evidence="6 7" key="1">
    <citation type="submission" date="2019-03" db="EMBL/GenBank/DDBJ databases">
        <title>Draft Genome Sequence of Desulfosporosinus fructosivorans Strain 63.6F, Isolated from Marine Sediment in the Baltic Sea.</title>
        <authorList>
            <person name="Hausmann B."/>
            <person name="Vandieken V."/>
            <person name="Pjevac P."/>
            <person name="Schreck K."/>
            <person name="Herbold C.W."/>
            <person name="Loy A."/>
        </authorList>
    </citation>
    <scope>NUCLEOTIDE SEQUENCE [LARGE SCALE GENOMIC DNA]</scope>
    <source>
        <strain evidence="6 7">63.6F</strain>
    </source>
</reference>
<dbReference type="Proteomes" id="UP000298460">
    <property type="component" value="Unassembled WGS sequence"/>
</dbReference>
<dbReference type="InterPro" id="IPR009061">
    <property type="entry name" value="DNA-bd_dom_put_sf"/>
</dbReference>
<dbReference type="Pfam" id="PF13411">
    <property type="entry name" value="MerR_1"/>
    <property type="match status" value="1"/>
</dbReference>
<comment type="caution">
    <text evidence="6">The sequence shown here is derived from an EMBL/GenBank/DDBJ whole genome shotgun (WGS) entry which is preliminary data.</text>
</comment>
<dbReference type="AlphaFoldDB" id="A0A4Z0QZ07"/>
<dbReference type="GO" id="GO:0003700">
    <property type="term" value="F:DNA-binding transcription factor activity"/>
    <property type="evidence" value="ECO:0007669"/>
    <property type="project" value="InterPro"/>
</dbReference>
<evidence type="ECO:0000313" key="7">
    <source>
        <dbReference type="Proteomes" id="UP000298460"/>
    </source>
</evidence>
<evidence type="ECO:0000259" key="5">
    <source>
        <dbReference type="PROSITE" id="PS50937"/>
    </source>
</evidence>
<keyword evidence="1" id="KW-0678">Repressor</keyword>
<dbReference type="Gene3D" id="1.10.1660.10">
    <property type="match status" value="1"/>
</dbReference>
<keyword evidence="2" id="KW-0805">Transcription regulation</keyword>
<gene>
    <name evidence="6" type="ORF">E4K67_23215</name>
</gene>
<accession>A0A4Z0QZ07</accession>